<keyword evidence="18" id="KW-1185">Reference proteome</keyword>
<dbReference type="GO" id="GO:0005829">
    <property type="term" value="C:cytosol"/>
    <property type="evidence" value="ECO:0007669"/>
    <property type="project" value="TreeGrafter"/>
</dbReference>
<comment type="similarity">
    <text evidence="4">Belongs to the ThiD family.</text>
</comment>
<dbReference type="EC" id="2.7.1.49" evidence="5"/>
<dbReference type="AlphaFoldDB" id="E0S1U6"/>
<evidence type="ECO:0000256" key="12">
    <source>
        <dbReference type="ARBA" id="ARBA00022977"/>
    </source>
</evidence>
<dbReference type="GO" id="GO:0005524">
    <property type="term" value="F:ATP binding"/>
    <property type="evidence" value="ECO:0007669"/>
    <property type="project" value="UniProtKB-KW"/>
</dbReference>
<evidence type="ECO:0000256" key="7">
    <source>
        <dbReference type="ARBA" id="ARBA00019161"/>
    </source>
</evidence>
<evidence type="ECO:0000256" key="6">
    <source>
        <dbReference type="ARBA" id="ARBA00012963"/>
    </source>
</evidence>
<dbReference type="Gene3D" id="3.40.1190.20">
    <property type="match status" value="1"/>
</dbReference>
<sequence>MSIVQKTVLTIAGSDSSGGAGIQADLKTMEAHRVYGMSVVTALTAQNTLGITGILPVEKSFVEKQIQAVCEDIPPDAVKIGMLPDRSVMEVVAKAIDKYSLKNVVLDPVLSSTSGTELTRIEAREYLKKQLFCRSLLITPNIPEAQTLLSTKEGGDKEFLIDSREAMEDAAKKLSSEYGCNVLIKGGHSSFEREDVSADLLCIRPLGNAIDTEFQVIWLEGKRFDNPNTHGTGCTLSSAIASNLANGHDLKSAVSEAKKYIEKCIDAGLKLGSGRGPLLH</sequence>
<dbReference type="SUPFAM" id="SSF53613">
    <property type="entry name" value="Ribokinase-like"/>
    <property type="match status" value="1"/>
</dbReference>
<gene>
    <name evidence="17" type="primary">thiD</name>
    <name evidence="17" type="ordered locus">bpr_I1029</name>
</gene>
<keyword evidence="10 17" id="KW-0418">Kinase</keyword>
<organism evidence="17 18">
    <name type="scientific">Butyrivibrio proteoclasticus (strain ATCC 51982 / DSM 14932 / B316)</name>
    <name type="common">Clostridium proteoclasticum</name>
    <dbReference type="NCBI Taxonomy" id="515622"/>
    <lineage>
        <taxon>Bacteria</taxon>
        <taxon>Bacillati</taxon>
        <taxon>Bacillota</taxon>
        <taxon>Clostridia</taxon>
        <taxon>Lachnospirales</taxon>
        <taxon>Lachnospiraceae</taxon>
        <taxon>Butyrivibrio</taxon>
    </lineage>
</organism>
<dbReference type="EMBL" id="CP001810">
    <property type="protein sequence ID" value="ADL33771.1"/>
    <property type="molecule type" value="Genomic_DNA"/>
</dbReference>
<evidence type="ECO:0000256" key="15">
    <source>
        <dbReference type="ARBA" id="ARBA00043176"/>
    </source>
</evidence>
<evidence type="ECO:0000256" key="5">
    <source>
        <dbReference type="ARBA" id="ARBA00012135"/>
    </source>
</evidence>
<comment type="catalytic activity">
    <reaction evidence="1">
        <text>4-amino-5-hydroxymethyl-2-methylpyrimidine + ATP = 4-amino-2-methyl-5-(phosphooxymethyl)pyrimidine + ADP + H(+)</text>
        <dbReference type="Rhea" id="RHEA:23096"/>
        <dbReference type="ChEBI" id="CHEBI:15378"/>
        <dbReference type="ChEBI" id="CHEBI:16892"/>
        <dbReference type="ChEBI" id="CHEBI:30616"/>
        <dbReference type="ChEBI" id="CHEBI:58354"/>
        <dbReference type="ChEBI" id="CHEBI:456216"/>
        <dbReference type="EC" id="2.7.1.49"/>
    </reaction>
</comment>
<evidence type="ECO:0000256" key="10">
    <source>
        <dbReference type="ARBA" id="ARBA00022777"/>
    </source>
</evidence>
<evidence type="ECO:0000256" key="11">
    <source>
        <dbReference type="ARBA" id="ARBA00022840"/>
    </source>
</evidence>
<dbReference type="PANTHER" id="PTHR20858:SF17">
    <property type="entry name" value="HYDROXYMETHYLPYRIMIDINE_PHOSPHOMETHYLPYRIMIDINE KINASE THI20-RELATED"/>
    <property type="match status" value="1"/>
</dbReference>
<accession>E0S1U6</accession>
<evidence type="ECO:0000256" key="9">
    <source>
        <dbReference type="ARBA" id="ARBA00022741"/>
    </source>
</evidence>
<comment type="catalytic activity">
    <reaction evidence="2">
        <text>4-amino-2-methyl-5-(phosphooxymethyl)pyrimidine + ATP = 4-amino-2-methyl-5-(diphosphooxymethyl)pyrimidine + ADP</text>
        <dbReference type="Rhea" id="RHEA:19893"/>
        <dbReference type="ChEBI" id="CHEBI:30616"/>
        <dbReference type="ChEBI" id="CHEBI:57841"/>
        <dbReference type="ChEBI" id="CHEBI:58354"/>
        <dbReference type="ChEBI" id="CHEBI:456216"/>
        <dbReference type="EC" id="2.7.4.7"/>
    </reaction>
</comment>
<dbReference type="InterPro" id="IPR013749">
    <property type="entry name" value="PM/HMP-P_kinase-1"/>
</dbReference>
<dbReference type="PANTHER" id="PTHR20858">
    <property type="entry name" value="PHOSPHOMETHYLPYRIMIDINE KINASE"/>
    <property type="match status" value="1"/>
</dbReference>
<feature type="domain" description="Pyridoxamine kinase/Phosphomethylpyrimidine kinase" evidence="16">
    <location>
        <begin position="15"/>
        <end position="278"/>
    </location>
</feature>
<reference evidence="17 18" key="1">
    <citation type="journal article" date="2010" name="PLoS ONE">
        <title>The glycobiome of the rumen bacterium Butyrivibrio proteoclasticus B316(T) highlights adaptation to a polysaccharide-rich environment.</title>
        <authorList>
            <person name="Kelly W.J."/>
            <person name="Leahy S.C."/>
            <person name="Altermann E."/>
            <person name="Yeoman C.J."/>
            <person name="Dunne J.C."/>
            <person name="Kong Z."/>
            <person name="Pacheco D.M."/>
            <person name="Li D."/>
            <person name="Noel S.J."/>
            <person name="Moon C.D."/>
            <person name="Cookson A.L."/>
            <person name="Attwood G.T."/>
        </authorList>
    </citation>
    <scope>NUCLEOTIDE SEQUENCE [LARGE SCALE GENOMIC DNA]</scope>
    <source>
        <strain evidence="18">ATCC 51982 / DSM 14932 / B316</strain>
    </source>
</reference>
<proteinExistence type="inferred from homology"/>
<evidence type="ECO:0000259" key="16">
    <source>
        <dbReference type="Pfam" id="PF08543"/>
    </source>
</evidence>
<dbReference type="InterPro" id="IPR004399">
    <property type="entry name" value="HMP/HMP-P_kinase_dom"/>
</dbReference>
<comment type="pathway">
    <text evidence="13">Cofactor biosynthesis; thiamine diphosphate biosynthesis; 4-amino-2-methyl-5-diphosphomethylpyrimidine from 5-amino-1-(5-phospho-D-ribosyl)imidazole: step 2/3.</text>
</comment>
<evidence type="ECO:0000256" key="4">
    <source>
        <dbReference type="ARBA" id="ARBA00009879"/>
    </source>
</evidence>
<evidence type="ECO:0000256" key="3">
    <source>
        <dbReference type="ARBA" id="ARBA00004769"/>
    </source>
</evidence>
<keyword evidence="11" id="KW-0067">ATP-binding</keyword>
<dbReference type="STRING" id="515622.bpr_I1029"/>
<protein>
    <recommendedName>
        <fullName evidence="7">Hydroxymethylpyrimidine/phosphomethylpyrimidine kinase</fullName>
        <ecNumber evidence="5">2.7.1.49</ecNumber>
        <ecNumber evidence="6">2.7.4.7</ecNumber>
    </recommendedName>
    <alternativeName>
        <fullName evidence="14">Hydroxymethylpyrimidine kinase</fullName>
    </alternativeName>
    <alternativeName>
        <fullName evidence="15">Hydroxymethylpyrimidine phosphate kinase</fullName>
    </alternativeName>
</protein>
<comment type="pathway">
    <text evidence="3">Cofactor biosynthesis; thiamine diphosphate biosynthesis; 4-amino-2-methyl-5-diphosphomethylpyrimidine from 5-amino-1-(5-phospho-D-ribosyl)imidazole: step 3/3.</text>
</comment>
<evidence type="ECO:0000313" key="18">
    <source>
        <dbReference type="Proteomes" id="UP000001299"/>
    </source>
</evidence>
<dbReference type="KEGG" id="bpb:bpr_I1029"/>
<dbReference type="HOGENOM" id="CLU_020520_0_1_9"/>
<dbReference type="EC" id="2.7.4.7" evidence="6"/>
<evidence type="ECO:0000256" key="2">
    <source>
        <dbReference type="ARBA" id="ARBA00000565"/>
    </source>
</evidence>
<dbReference type="eggNOG" id="COG0351">
    <property type="taxonomic scope" value="Bacteria"/>
</dbReference>
<name>E0S1U6_BUTPB</name>
<dbReference type="GO" id="GO:0009228">
    <property type="term" value="P:thiamine biosynthetic process"/>
    <property type="evidence" value="ECO:0007669"/>
    <property type="project" value="UniProtKB-KW"/>
</dbReference>
<dbReference type="CDD" id="cd01169">
    <property type="entry name" value="HMPP_kinase"/>
    <property type="match status" value="1"/>
</dbReference>
<keyword evidence="9" id="KW-0547">Nucleotide-binding</keyword>
<keyword evidence="12" id="KW-0784">Thiamine biosynthesis</keyword>
<dbReference type="RefSeq" id="WP_013280427.1">
    <property type="nucleotide sequence ID" value="NC_014387.1"/>
</dbReference>
<dbReference type="GO" id="GO:0008902">
    <property type="term" value="F:hydroxymethylpyrimidine kinase activity"/>
    <property type="evidence" value="ECO:0007669"/>
    <property type="project" value="UniProtKB-EC"/>
</dbReference>
<evidence type="ECO:0000256" key="13">
    <source>
        <dbReference type="ARBA" id="ARBA00037917"/>
    </source>
</evidence>
<keyword evidence="8 17" id="KW-0808">Transferase</keyword>
<evidence type="ECO:0000256" key="1">
    <source>
        <dbReference type="ARBA" id="ARBA00000151"/>
    </source>
</evidence>
<evidence type="ECO:0000256" key="14">
    <source>
        <dbReference type="ARBA" id="ARBA00042102"/>
    </source>
</evidence>
<dbReference type="Proteomes" id="UP000001299">
    <property type="component" value="Chromosome 1"/>
</dbReference>
<dbReference type="Pfam" id="PF08543">
    <property type="entry name" value="Phos_pyr_kin"/>
    <property type="match status" value="1"/>
</dbReference>
<dbReference type="NCBIfam" id="TIGR00097">
    <property type="entry name" value="HMP-P_kinase"/>
    <property type="match status" value="1"/>
</dbReference>
<evidence type="ECO:0000313" key="17">
    <source>
        <dbReference type="EMBL" id="ADL33771.1"/>
    </source>
</evidence>
<dbReference type="GO" id="GO:0008972">
    <property type="term" value="F:phosphomethylpyrimidine kinase activity"/>
    <property type="evidence" value="ECO:0007669"/>
    <property type="project" value="UniProtKB-EC"/>
</dbReference>
<dbReference type="InterPro" id="IPR029056">
    <property type="entry name" value="Ribokinase-like"/>
</dbReference>
<dbReference type="FunFam" id="3.40.1190.20:FF:000003">
    <property type="entry name" value="Phosphomethylpyrimidine kinase ThiD"/>
    <property type="match status" value="1"/>
</dbReference>
<evidence type="ECO:0000256" key="8">
    <source>
        <dbReference type="ARBA" id="ARBA00022679"/>
    </source>
</evidence>